<keyword evidence="2" id="KW-1185">Reference proteome</keyword>
<dbReference type="Proteomes" id="UP001651158">
    <property type="component" value="Unassembled WGS sequence"/>
</dbReference>
<sequence length="161" mass="18340">MHIPRQSFGVLRLGTQRHQVIFNRIPGAQCLHLIGGWSGLREIYTNPLSIGRSLQPSYISQAQLTLSWRMPFDVRMLAIMALTASLFLTSASPMVTEKCFSSDKAMINYLLKKHALCYENSLDPDCLQLDIDKKATLAYFKRSLRSSELLPRDRRASLAYF</sequence>
<name>A0ABR4QKA2_9CEST</name>
<reference evidence="1 2" key="1">
    <citation type="journal article" date="2022" name="Front. Cell. Infect. Microbiol.">
        <title>The Genomes of Two Strains of Taenia crassiceps the Animal Model for the Study of Human Cysticercosis.</title>
        <authorList>
            <person name="Bobes R.J."/>
            <person name="Estrada K."/>
            <person name="Rios-Valencia D.G."/>
            <person name="Calderon-Gallegos A."/>
            <person name="de la Torre P."/>
            <person name="Carrero J.C."/>
            <person name="Sanchez-Flores A."/>
            <person name="Laclette J.P."/>
        </authorList>
    </citation>
    <scope>NUCLEOTIDE SEQUENCE [LARGE SCALE GENOMIC DNA]</scope>
    <source>
        <strain evidence="1">WFUcys</strain>
    </source>
</reference>
<evidence type="ECO:0000313" key="2">
    <source>
        <dbReference type="Proteomes" id="UP001651158"/>
    </source>
</evidence>
<evidence type="ECO:0000313" key="1">
    <source>
        <dbReference type="EMBL" id="KAL5109825.1"/>
    </source>
</evidence>
<protein>
    <recommendedName>
        <fullName evidence="3">HAT C-terminal dimerisation domain-containing protein</fullName>
    </recommendedName>
</protein>
<accession>A0ABR4QKA2</accession>
<gene>
    <name evidence="1" type="ORF">TcWFU_001516</name>
</gene>
<organism evidence="1 2">
    <name type="scientific">Taenia crassiceps</name>
    <dbReference type="NCBI Taxonomy" id="6207"/>
    <lineage>
        <taxon>Eukaryota</taxon>
        <taxon>Metazoa</taxon>
        <taxon>Spiralia</taxon>
        <taxon>Lophotrochozoa</taxon>
        <taxon>Platyhelminthes</taxon>
        <taxon>Cestoda</taxon>
        <taxon>Eucestoda</taxon>
        <taxon>Cyclophyllidea</taxon>
        <taxon>Taeniidae</taxon>
        <taxon>Taenia</taxon>
    </lineage>
</organism>
<comment type="caution">
    <text evidence="1">The sequence shown here is derived from an EMBL/GenBank/DDBJ whole genome shotgun (WGS) entry which is preliminary data.</text>
</comment>
<proteinExistence type="predicted"/>
<evidence type="ECO:0008006" key="3">
    <source>
        <dbReference type="Google" id="ProtNLM"/>
    </source>
</evidence>
<dbReference type="EMBL" id="JAKROA010000002">
    <property type="protein sequence ID" value="KAL5109825.1"/>
    <property type="molecule type" value="Genomic_DNA"/>
</dbReference>